<comment type="caution">
    <text evidence="1">The sequence shown here is derived from an EMBL/GenBank/DDBJ whole genome shotgun (WGS) entry which is preliminary data.</text>
</comment>
<name>A0ABU0G4D2_9HYPH</name>
<keyword evidence="2" id="KW-1185">Reference proteome</keyword>
<sequence>MELEWDEEKRQRNLRERGLDFADAYGFDLASSVTRVDDRVDYGETRFVTYGLLGGRLHVMCWTERSERMRIISLRKANEREQKAFAQVFGSGPAADG</sequence>
<dbReference type="Proteomes" id="UP001238496">
    <property type="component" value="Unassembled WGS sequence"/>
</dbReference>
<dbReference type="EMBL" id="JAUSUW010000003">
    <property type="protein sequence ID" value="MDQ0420176.1"/>
    <property type="molecule type" value="Genomic_DNA"/>
</dbReference>
<dbReference type="InterPro" id="IPR038573">
    <property type="entry name" value="BrnT_sf"/>
</dbReference>
<proteinExistence type="predicted"/>
<evidence type="ECO:0000313" key="2">
    <source>
        <dbReference type="Proteomes" id="UP001238496"/>
    </source>
</evidence>
<gene>
    <name evidence="1" type="ORF">J2045_001195</name>
</gene>
<protein>
    <submittedName>
        <fullName evidence="1">Uncharacterized DUF497 family protein</fullName>
    </submittedName>
</protein>
<accession>A0ABU0G4D2</accession>
<reference evidence="1 2" key="1">
    <citation type="submission" date="2023-07" db="EMBL/GenBank/DDBJ databases">
        <title>Genomic Encyclopedia of Type Strains, Phase IV (KMG-IV): sequencing the most valuable type-strain genomes for metagenomic binning, comparative biology and taxonomic classification.</title>
        <authorList>
            <person name="Goeker M."/>
        </authorList>
    </citation>
    <scope>NUCLEOTIDE SEQUENCE [LARGE SCALE GENOMIC DNA]</scope>
    <source>
        <strain evidence="1 2">DSM 1111</strain>
    </source>
</reference>
<dbReference type="RefSeq" id="WP_307370438.1">
    <property type="nucleotide sequence ID" value="NZ_JAUSUW010000003.1"/>
</dbReference>
<dbReference type="Pfam" id="PF04365">
    <property type="entry name" value="BrnT_toxin"/>
    <property type="match status" value="1"/>
</dbReference>
<dbReference type="InterPro" id="IPR007460">
    <property type="entry name" value="BrnT_toxin"/>
</dbReference>
<organism evidence="1 2">
    <name type="scientific">Peteryoungia aggregata LMG 23059</name>
    <dbReference type="NCBI Taxonomy" id="1368425"/>
    <lineage>
        <taxon>Bacteria</taxon>
        <taxon>Pseudomonadati</taxon>
        <taxon>Pseudomonadota</taxon>
        <taxon>Alphaproteobacteria</taxon>
        <taxon>Hyphomicrobiales</taxon>
        <taxon>Rhizobiaceae</taxon>
        <taxon>Peteryoungia</taxon>
    </lineage>
</organism>
<dbReference type="Gene3D" id="3.10.450.530">
    <property type="entry name" value="Ribonuclease toxin, BrnT, of type II toxin-antitoxin system"/>
    <property type="match status" value="1"/>
</dbReference>
<evidence type="ECO:0000313" key="1">
    <source>
        <dbReference type="EMBL" id="MDQ0420176.1"/>
    </source>
</evidence>